<accession>A0A0B6Z794</accession>
<dbReference type="SUPFAM" id="SSF48403">
    <property type="entry name" value="Ankyrin repeat"/>
    <property type="match status" value="1"/>
</dbReference>
<dbReference type="AlphaFoldDB" id="A0A0B6Z794"/>
<dbReference type="PANTHER" id="PTHR16267:SF11">
    <property type="entry name" value="STUMPS, ISOFORM E"/>
    <property type="match status" value="1"/>
</dbReference>
<organism evidence="1">
    <name type="scientific">Arion vulgaris</name>
    <dbReference type="NCBI Taxonomy" id="1028688"/>
    <lineage>
        <taxon>Eukaryota</taxon>
        <taxon>Metazoa</taxon>
        <taxon>Spiralia</taxon>
        <taxon>Lophotrochozoa</taxon>
        <taxon>Mollusca</taxon>
        <taxon>Gastropoda</taxon>
        <taxon>Heterobranchia</taxon>
        <taxon>Euthyneura</taxon>
        <taxon>Panpulmonata</taxon>
        <taxon>Eupulmonata</taxon>
        <taxon>Stylommatophora</taxon>
        <taxon>Helicina</taxon>
        <taxon>Arionoidea</taxon>
        <taxon>Arionidae</taxon>
        <taxon>Arion</taxon>
    </lineage>
</organism>
<feature type="non-terminal residue" evidence="1">
    <location>
        <position position="437"/>
    </location>
</feature>
<gene>
    <name evidence="1" type="primary">ORF51620</name>
</gene>
<sequence length="437" mass="48756">FFLEYMEKNKSWFASLLDTRDNSLTTVVAATLDVTSEELQEVTDKYKYNTDRQWEIRTIDVSGFTIMECITDILGITDRNLTTLAKRIPTRTNSEPTKPINLEARETYEVIPSTVHEAGEKIALIFSKEKKAGSVTLCSGGINIPVETVNPYCVTFKAPEIKGTKIYLQPEINNTKLRRFKLCSSRGPQFSSLELMCQSYGVSKKEELDKKLAEKFTSSMCADSRAMMVFTDVKNTSMGKHTSLYPTLLHWAAANGLRELCSVLLSAPGANATCSIFNCDEDDAADLAEKNGFMDLADFITEFTIGFGHIHEIKEMADTCDLYVQAYGFPEETIPIYEEMLAPSPEKASAPPLLPRVPPAVKSFTLPHQKSPAGNTQRIPTAQEFLSANVKTPQPKGALGSRSQTELIEIQEQVKQGNFSLKEAELLFNSWKARYET</sequence>
<dbReference type="Gene3D" id="1.25.40.20">
    <property type="entry name" value="Ankyrin repeat-containing domain"/>
    <property type="match status" value="1"/>
</dbReference>
<evidence type="ECO:0000313" key="1">
    <source>
        <dbReference type="EMBL" id="CEK64393.1"/>
    </source>
</evidence>
<dbReference type="InterPro" id="IPR036770">
    <property type="entry name" value="Ankyrin_rpt-contain_sf"/>
</dbReference>
<proteinExistence type="predicted"/>
<dbReference type="EMBL" id="HACG01017528">
    <property type="protein sequence ID" value="CEK64393.1"/>
    <property type="molecule type" value="Transcribed_RNA"/>
</dbReference>
<reference evidence="1" key="1">
    <citation type="submission" date="2014-12" db="EMBL/GenBank/DDBJ databases">
        <title>Insight into the proteome of Arion vulgaris.</title>
        <authorList>
            <person name="Aradska J."/>
            <person name="Bulat T."/>
            <person name="Smidak R."/>
            <person name="Sarate P."/>
            <person name="Gangsoo J."/>
            <person name="Sialana F."/>
            <person name="Bilban M."/>
            <person name="Lubec G."/>
        </authorList>
    </citation>
    <scope>NUCLEOTIDE SEQUENCE</scope>
    <source>
        <tissue evidence="1">Skin</tissue>
    </source>
</reference>
<dbReference type="InterPro" id="IPR052446">
    <property type="entry name" value="B-cell_PI3K-Signaling_Adptrs"/>
</dbReference>
<dbReference type="GO" id="GO:0005102">
    <property type="term" value="F:signaling receptor binding"/>
    <property type="evidence" value="ECO:0007669"/>
    <property type="project" value="TreeGrafter"/>
</dbReference>
<name>A0A0B6Z794_9EUPU</name>
<feature type="non-terminal residue" evidence="1">
    <location>
        <position position="1"/>
    </location>
</feature>
<protein>
    <submittedName>
        <fullName evidence="1">Uncharacterized protein</fullName>
    </submittedName>
</protein>
<dbReference type="PANTHER" id="PTHR16267">
    <property type="entry name" value="BANK1/PIK3AP1 FAMILY MEMBER"/>
    <property type="match status" value="1"/>
</dbReference>